<evidence type="ECO:0000259" key="1">
    <source>
        <dbReference type="Pfam" id="PF02589"/>
    </source>
</evidence>
<dbReference type="InterPro" id="IPR009501">
    <property type="entry name" value="UCP020269"/>
</dbReference>
<gene>
    <name evidence="2" type="ORF">mes0022</name>
</gene>
<dbReference type="PANTHER" id="PTHR36179">
    <property type="entry name" value="LUD_DOM DOMAIN-CONTAINING PROTEIN"/>
    <property type="match status" value="1"/>
</dbReference>
<proteinExistence type="predicted"/>
<dbReference type="Pfam" id="PF02589">
    <property type="entry name" value="LUD_dom"/>
    <property type="match status" value="1"/>
</dbReference>
<reference evidence="2" key="1">
    <citation type="journal article" date="2006" name="Appl. Environ. Microbiol.">
        <title>Evidence for existence of "mesotogas," members of the order Thermotogales adapted to low-temperature environments.</title>
        <authorList>
            <person name="Nesbo C.L."/>
            <person name="Dlutek M."/>
            <person name="Zhaxybayeva O."/>
            <person name="Doolittle F.W."/>
        </authorList>
    </citation>
    <scope>NUCLEOTIDE SEQUENCE</scope>
</reference>
<accession>Q1EM38</accession>
<evidence type="ECO:0000313" key="2">
    <source>
        <dbReference type="EMBL" id="CAJ75706.1"/>
    </source>
</evidence>
<dbReference type="InterPro" id="IPR037171">
    <property type="entry name" value="NagB/RpiA_transferase-like"/>
</dbReference>
<dbReference type="SUPFAM" id="SSF100950">
    <property type="entry name" value="NagB/RpiA/CoA transferase-like"/>
    <property type="match status" value="1"/>
</dbReference>
<name>Q1EM38_9BACT</name>
<dbReference type="Gene3D" id="3.40.50.10420">
    <property type="entry name" value="NagB/RpiA/CoA transferase-like"/>
    <property type="match status" value="1"/>
</dbReference>
<protein>
    <recommendedName>
        <fullName evidence="1">LUD domain-containing protein</fullName>
    </recommendedName>
</protein>
<organism evidence="2">
    <name type="scientific">uncultured Thermotogales bacterium</name>
    <dbReference type="NCBI Taxonomy" id="221214"/>
    <lineage>
        <taxon>Bacteria</taxon>
        <taxon>Thermotogati</taxon>
        <taxon>Thermotogota</taxon>
        <taxon>Thermotogae</taxon>
        <taxon>Thermotogales</taxon>
        <taxon>environmental samples</taxon>
    </lineage>
</organism>
<dbReference type="PANTHER" id="PTHR36179:SF2">
    <property type="entry name" value="LUD DOMAIN-CONTAINING PROTEIN"/>
    <property type="match status" value="1"/>
</dbReference>
<dbReference type="AlphaFoldDB" id="Q1EM38"/>
<dbReference type="InterPro" id="IPR024185">
    <property type="entry name" value="FTHF_cligase-like_sf"/>
</dbReference>
<dbReference type="EMBL" id="AM184115">
    <property type="protein sequence ID" value="CAJ75706.1"/>
    <property type="molecule type" value="Genomic_DNA"/>
</dbReference>
<sequence>MEPRSLRSRRSSSYYCGELIKADFSQRREFVMRNSLRRWKNEKLAQKLKKVFESKSVRVIYLPDIEMVVEEVHKLIPDGATVSSGGSVTLQETGVMDLLRSGKYEFLDRDSVSEDKERRKIMIKAFESDYYLCSANAITENGEILLLDGSGNRAAAVTFGPEKVIFVAGINKVVEDLDAGIKRIKSIAPMNAKRLNLHTPCATTGFCSDCSSEERICEMYSIIIDSRRRPWRYTIVLIGEELGL</sequence>
<dbReference type="PIRSF" id="PIRSF020269">
    <property type="entry name" value="DUF1121"/>
    <property type="match status" value="1"/>
</dbReference>
<dbReference type="InterPro" id="IPR003741">
    <property type="entry name" value="LUD_dom"/>
</dbReference>
<feature type="domain" description="LUD" evidence="1">
    <location>
        <begin position="46"/>
        <end position="238"/>
    </location>
</feature>